<organism evidence="1 2">
    <name type="scientific">Bacillus thuringiensis</name>
    <dbReference type="NCBI Taxonomy" id="1428"/>
    <lineage>
        <taxon>Bacteria</taxon>
        <taxon>Bacillati</taxon>
        <taxon>Bacillota</taxon>
        <taxon>Bacilli</taxon>
        <taxon>Bacillales</taxon>
        <taxon>Bacillaceae</taxon>
        <taxon>Bacillus</taxon>
        <taxon>Bacillus cereus group</taxon>
    </lineage>
</organism>
<evidence type="ECO:0000313" key="2">
    <source>
        <dbReference type="Proteomes" id="UP000295285"/>
    </source>
</evidence>
<evidence type="ECO:0000313" key="1">
    <source>
        <dbReference type="EMBL" id="TCW59699.1"/>
    </source>
</evidence>
<accession>A0A4R4BM12</accession>
<protein>
    <submittedName>
        <fullName evidence="1">Uncharacterized protein</fullName>
    </submittedName>
</protein>
<dbReference type="EMBL" id="SMDG01000001">
    <property type="protein sequence ID" value="TCW59699.1"/>
    <property type="molecule type" value="Genomic_DNA"/>
</dbReference>
<name>A0A4R4BM12_BACTU</name>
<dbReference type="Proteomes" id="UP000295285">
    <property type="component" value="Unassembled WGS sequence"/>
</dbReference>
<gene>
    <name evidence="1" type="ORF">EC910_101329</name>
</gene>
<reference evidence="1 2" key="1">
    <citation type="submission" date="2019-03" db="EMBL/GenBank/DDBJ databases">
        <title>Above-ground endophytic microbial communities from plants in different locations in the United States.</title>
        <authorList>
            <person name="Frank C."/>
        </authorList>
    </citation>
    <scope>NUCLEOTIDE SEQUENCE [LARGE SCALE GENOMIC DNA]</scope>
    <source>
        <strain evidence="1 2">LP_2_YM</strain>
    </source>
</reference>
<dbReference type="AlphaFoldDB" id="A0A4R4BM12"/>
<comment type="caution">
    <text evidence="1">The sequence shown here is derived from an EMBL/GenBank/DDBJ whole genome shotgun (WGS) entry which is preliminary data.</text>
</comment>
<sequence>METYFLIRRMRIMVENLVFEVTQLLAESKENEENGN</sequence>
<proteinExistence type="predicted"/>